<proteinExistence type="predicted"/>
<keyword evidence="1" id="KW-0808">Transferase</keyword>
<gene>
    <name evidence="5" type="ORF">FQ775_02560</name>
</gene>
<dbReference type="Gene3D" id="3.40.47.10">
    <property type="match status" value="2"/>
</dbReference>
<dbReference type="Pfam" id="PF08545">
    <property type="entry name" value="ACP_syn_III"/>
    <property type="match status" value="1"/>
</dbReference>
<dbReference type="Pfam" id="PF08541">
    <property type="entry name" value="ACP_syn_III_C"/>
    <property type="match status" value="1"/>
</dbReference>
<sequence>MNRVALSGIGVSIPETSISNEELVECFNFWVDRENAVRERQGLEPLQKSSASFIEHASGIKHRRAHTPDGILDPDRMAPRIAAREDDDLSVMAEFGAAAARKALDDAGVDASQVDLVICAASHLQRLYPALGIEIQKEIGAQGAAFDVSLGCSSASGGLHVAFNMVRSGAHRRVLVVTPELITPHLNFRDRQTHFIFGDAATALLVEAVEEGGGEPGRFEVVDTRNWTQFSNNIRSNFSYLNRAAQDDIGVLDMEGKLIKQQGNKVFKEVTVASHRFIVDFLAEHDHTPQSVRRFWLHQANARMNAMILKLAFGEEVGHDRAPMVLDRYGNTAAAGAVLALWENHRDMKAGDFGLLCTYGAGYSLGGALLRMM</sequence>
<dbReference type="CDD" id="cd00830">
    <property type="entry name" value="KAS_III"/>
    <property type="match status" value="1"/>
</dbReference>
<dbReference type="SUPFAM" id="SSF53901">
    <property type="entry name" value="Thiolase-like"/>
    <property type="match status" value="1"/>
</dbReference>
<reference evidence="5" key="1">
    <citation type="submission" date="2020-04" db="EMBL/GenBank/DDBJ databases">
        <title>Nitratireductor sp. nov. isolated from mangrove soil.</title>
        <authorList>
            <person name="Ye Y."/>
        </authorList>
    </citation>
    <scope>NUCLEOTIDE SEQUENCE</scope>
    <source>
        <strain evidence="5">SY7</strain>
    </source>
</reference>
<name>A0A5B8KUR0_9HYPH</name>
<evidence type="ECO:0000259" key="4">
    <source>
        <dbReference type="Pfam" id="PF08545"/>
    </source>
</evidence>
<accession>A0A5B8KUR0</accession>
<dbReference type="AlphaFoldDB" id="A0A5B8KUR0"/>
<feature type="domain" description="Beta-ketoacyl-[acyl-carrier-protein] synthase III N-terminal" evidence="4">
    <location>
        <begin position="146"/>
        <end position="213"/>
    </location>
</feature>
<dbReference type="RefSeq" id="WP_146297991.1">
    <property type="nucleotide sequence ID" value="NZ_CP042301.2"/>
</dbReference>
<protein>
    <submittedName>
        <fullName evidence="5">Beta-ketoacyl-ACP synthase III</fullName>
    </submittedName>
</protein>
<dbReference type="InterPro" id="IPR016039">
    <property type="entry name" value="Thiolase-like"/>
</dbReference>
<dbReference type="Proteomes" id="UP000321389">
    <property type="component" value="Chromosome"/>
</dbReference>
<dbReference type="PANTHER" id="PTHR34069:SF2">
    <property type="entry name" value="BETA-KETOACYL-[ACYL-CARRIER-PROTEIN] SYNTHASE III"/>
    <property type="match status" value="1"/>
</dbReference>
<dbReference type="GO" id="GO:0006633">
    <property type="term" value="P:fatty acid biosynthetic process"/>
    <property type="evidence" value="ECO:0007669"/>
    <property type="project" value="InterPro"/>
</dbReference>
<dbReference type="KEGG" id="niy:FQ775_02560"/>
<evidence type="ECO:0000256" key="2">
    <source>
        <dbReference type="ARBA" id="ARBA00023315"/>
    </source>
</evidence>
<evidence type="ECO:0000313" key="6">
    <source>
        <dbReference type="Proteomes" id="UP000321389"/>
    </source>
</evidence>
<dbReference type="NCBIfam" id="NF005703">
    <property type="entry name" value="PRK07515.1"/>
    <property type="match status" value="1"/>
</dbReference>
<dbReference type="InterPro" id="IPR013751">
    <property type="entry name" value="ACP_syn_III_N"/>
</dbReference>
<dbReference type="InterPro" id="IPR013747">
    <property type="entry name" value="ACP_syn_III_C"/>
</dbReference>
<organism evidence="5 6">
    <name type="scientific">Nitratireductor mangrovi</name>
    <dbReference type="NCBI Taxonomy" id="2599600"/>
    <lineage>
        <taxon>Bacteria</taxon>
        <taxon>Pseudomonadati</taxon>
        <taxon>Pseudomonadota</taxon>
        <taxon>Alphaproteobacteria</taxon>
        <taxon>Hyphomicrobiales</taxon>
        <taxon>Phyllobacteriaceae</taxon>
        <taxon>Nitratireductor</taxon>
    </lineage>
</organism>
<dbReference type="GO" id="GO:0004315">
    <property type="term" value="F:3-oxoacyl-[acyl-carrier-protein] synthase activity"/>
    <property type="evidence" value="ECO:0007669"/>
    <property type="project" value="InterPro"/>
</dbReference>
<evidence type="ECO:0000313" key="5">
    <source>
        <dbReference type="EMBL" id="QDY99341.1"/>
    </source>
</evidence>
<keyword evidence="6" id="KW-1185">Reference proteome</keyword>
<evidence type="ECO:0000256" key="1">
    <source>
        <dbReference type="ARBA" id="ARBA00022679"/>
    </source>
</evidence>
<dbReference type="GO" id="GO:0044550">
    <property type="term" value="P:secondary metabolite biosynthetic process"/>
    <property type="evidence" value="ECO:0007669"/>
    <property type="project" value="TreeGrafter"/>
</dbReference>
<dbReference type="EMBL" id="CP042301">
    <property type="protein sequence ID" value="QDY99341.1"/>
    <property type="molecule type" value="Genomic_DNA"/>
</dbReference>
<dbReference type="PANTHER" id="PTHR34069">
    <property type="entry name" value="3-OXOACYL-[ACYL-CARRIER-PROTEIN] SYNTHASE 3"/>
    <property type="match status" value="1"/>
</dbReference>
<feature type="domain" description="Beta-ketoacyl-[acyl-carrier-protein] synthase III C-terminal" evidence="3">
    <location>
        <begin position="282"/>
        <end position="372"/>
    </location>
</feature>
<keyword evidence="2" id="KW-0012">Acyltransferase</keyword>
<evidence type="ECO:0000259" key="3">
    <source>
        <dbReference type="Pfam" id="PF08541"/>
    </source>
</evidence>
<dbReference type="OrthoDB" id="4336181at2"/>